<keyword evidence="4" id="KW-0732">Signal</keyword>
<accession>A0AA40BDM6</accession>
<reference evidence="8" key="1">
    <citation type="submission" date="2023-06" db="EMBL/GenBank/DDBJ databases">
        <title>Genome-scale phylogeny and comparative genomics of the fungal order Sordariales.</title>
        <authorList>
            <consortium name="Lawrence Berkeley National Laboratory"/>
            <person name="Hensen N."/>
            <person name="Bonometti L."/>
            <person name="Westerberg I."/>
            <person name="Brannstrom I.O."/>
            <person name="Guillou S."/>
            <person name="Cros-Aarteil S."/>
            <person name="Calhoun S."/>
            <person name="Haridas S."/>
            <person name="Kuo A."/>
            <person name="Mondo S."/>
            <person name="Pangilinan J."/>
            <person name="Riley R."/>
            <person name="Labutti K."/>
            <person name="Andreopoulos B."/>
            <person name="Lipzen A."/>
            <person name="Chen C."/>
            <person name="Yanf M."/>
            <person name="Daum C."/>
            <person name="Ng V."/>
            <person name="Clum A."/>
            <person name="Steindorff A."/>
            <person name="Ohm R."/>
            <person name="Martin F."/>
            <person name="Silar P."/>
            <person name="Natvig D."/>
            <person name="Lalanne C."/>
            <person name="Gautier V."/>
            <person name="Ament-Velasquez S.L."/>
            <person name="Kruys A."/>
            <person name="Hutchinson M.I."/>
            <person name="Powell A.J."/>
            <person name="Barry K."/>
            <person name="Miller A.N."/>
            <person name="Grigoriev I.V."/>
            <person name="Debuchy R."/>
            <person name="Gladieux P."/>
            <person name="Thoren M.H."/>
            <person name="Johannesson H."/>
        </authorList>
    </citation>
    <scope>NUCLEOTIDE SEQUENCE</scope>
    <source>
        <strain evidence="8">SMH4607-1</strain>
    </source>
</reference>
<keyword evidence="9" id="KW-1185">Reference proteome</keyword>
<dbReference type="Pfam" id="PF17801">
    <property type="entry name" value="Melibiase_C"/>
    <property type="match status" value="1"/>
</dbReference>
<dbReference type="GO" id="GO:0005975">
    <property type="term" value="P:carbohydrate metabolic process"/>
    <property type="evidence" value="ECO:0007669"/>
    <property type="project" value="InterPro"/>
</dbReference>
<organism evidence="8 9">
    <name type="scientific">Lasiosphaeris hirsuta</name>
    <dbReference type="NCBI Taxonomy" id="260670"/>
    <lineage>
        <taxon>Eukaryota</taxon>
        <taxon>Fungi</taxon>
        <taxon>Dikarya</taxon>
        <taxon>Ascomycota</taxon>
        <taxon>Pezizomycotina</taxon>
        <taxon>Sordariomycetes</taxon>
        <taxon>Sordariomycetidae</taxon>
        <taxon>Sordariales</taxon>
        <taxon>Lasiosphaeriaceae</taxon>
        <taxon>Lasiosphaeris</taxon>
    </lineage>
</organism>
<evidence type="ECO:0000256" key="1">
    <source>
        <dbReference type="ARBA" id="ARBA00001255"/>
    </source>
</evidence>
<dbReference type="SUPFAM" id="SSF51011">
    <property type="entry name" value="Glycosyl hydrolase domain"/>
    <property type="match status" value="1"/>
</dbReference>
<comment type="catalytic activity">
    <reaction evidence="1">
        <text>Hydrolysis of terminal, non-reducing alpha-D-galactose residues in alpha-D-galactosides, including galactose oligosaccharides, galactomannans and galactolipids.</text>
        <dbReference type="EC" id="3.2.1.22"/>
    </reaction>
</comment>
<dbReference type="InterPro" id="IPR041233">
    <property type="entry name" value="Melibiase_C"/>
</dbReference>
<evidence type="ECO:0000313" key="8">
    <source>
        <dbReference type="EMBL" id="KAK0732299.1"/>
    </source>
</evidence>
<dbReference type="EMBL" id="JAUKUA010000001">
    <property type="protein sequence ID" value="KAK0732299.1"/>
    <property type="molecule type" value="Genomic_DNA"/>
</dbReference>
<dbReference type="Gene3D" id="2.60.40.1180">
    <property type="entry name" value="Golgi alpha-mannosidase II"/>
    <property type="match status" value="1"/>
</dbReference>
<dbReference type="EC" id="3.2.1.22" evidence="3"/>
<dbReference type="Pfam" id="PF16499">
    <property type="entry name" value="Melibiase_2"/>
    <property type="match status" value="1"/>
</dbReference>
<evidence type="ECO:0000256" key="2">
    <source>
        <dbReference type="ARBA" id="ARBA00009743"/>
    </source>
</evidence>
<gene>
    <name evidence="8" type="ORF">B0H67DRAFT_640590</name>
</gene>
<comment type="caution">
    <text evidence="8">The sequence shown here is derived from an EMBL/GenBank/DDBJ whole genome shotgun (WGS) entry which is preliminary data.</text>
</comment>
<evidence type="ECO:0000313" key="9">
    <source>
        <dbReference type="Proteomes" id="UP001172102"/>
    </source>
</evidence>
<feature type="domain" description="Alpha galactosidase C-terminal" evidence="7">
    <location>
        <begin position="265"/>
        <end position="326"/>
    </location>
</feature>
<evidence type="ECO:0000256" key="4">
    <source>
        <dbReference type="ARBA" id="ARBA00022729"/>
    </source>
</evidence>
<dbReference type="GO" id="GO:0004557">
    <property type="term" value="F:alpha-galactosidase activity"/>
    <property type="evidence" value="ECO:0007669"/>
    <property type="project" value="UniProtKB-EC"/>
</dbReference>
<dbReference type="AlphaFoldDB" id="A0AA40BDM6"/>
<dbReference type="Gene3D" id="3.20.20.70">
    <property type="entry name" value="Aldolase class I"/>
    <property type="match status" value="1"/>
</dbReference>
<dbReference type="PANTHER" id="PTHR11452">
    <property type="entry name" value="ALPHA-GALACTOSIDASE/ALPHA-N-ACETYLGALACTOSAMINIDASE"/>
    <property type="match status" value="1"/>
</dbReference>
<proteinExistence type="inferred from homology"/>
<protein>
    <recommendedName>
        <fullName evidence="3">alpha-galactosidase</fullName>
        <ecNumber evidence="3">3.2.1.22</ecNumber>
    </recommendedName>
</protein>
<name>A0AA40BDM6_9PEZI</name>
<evidence type="ECO:0000256" key="3">
    <source>
        <dbReference type="ARBA" id="ARBA00012755"/>
    </source>
</evidence>
<evidence type="ECO:0000256" key="5">
    <source>
        <dbReference type="ARBA" id="ARBA00022801"/>
    </source>
</evidence>
<dbReference type="PANTHER" id="PTHR11452:SF61">
    <property type="entry name" value="ALPHA-GALACTOSIDASE B-RELATED"/>
    <property type="match status" value="1"/>
</dbReference>
<evidence type="ECO:0000259" key="7">
    <source>
        <dbReference type="Pfam" id="PF17801"/>
    </source>
</evidence>
<keyword evidence="5" id="KW-0378">Hydrolase</keyword>
<dbReference type="InterPro" id="IPR017853">
    <property type="entry name" value="GH"/>
</dbReference>
<keyword evidence="6" id="KW-0326">Glycosidase</keyword>
<comment type="similarity">
    <text evidence="2">Belongs to the glycosyl hydrolase 27 family.</text>
</comment>
<dbReference type="Proteomes" id="UP001172102">
    <property type="component" value="Unassembled WGS sequence"/>
</dbReference>
<dbReference type="InterPro" id="IPR002241">
    <property type="entry name" value="Glyco_hydro_27"/>
</dbReference>
<sequence>MIRDLEAFSRNREIADLLAAHKANWAEATAKTSILDFATFGSSGSGSTSEWLDEILHHRGDDVSSEEWVEATHRFTMRGDSSSASLLLEFYRDNMLTAEKLRLEALIYVIRNHFDDLVNLLLDIGCDVGALNRAADKLLEGNRRERIDTWGNNTGHSWRMSGDILPEWSGRYTWHQSWGITNIINQAVGNGALTIEENRSHFAIWAVFKSPLIVGAKLHSMPKTVLEILSNRELIAFNQDPVYGAGAMPYKWGYNKDGTYDMLHPAEYWAGTSIAGIHIFMLNTQDSRVRMTAKFSEIPALKLSNSSSQFIVHNMWSGKDIGSTTATSP</sequence>
<dbReference type="SUPFAM" id="SSF51445">
    <property type="entry name" value="(Trans)glycosidases"/>
    <property type="match status" value="1"/>
</dbReference>
<dbReference type="InterPro" id="IPR013780">
    <property type="entry name" value="Glyco_hydro_b"/>
</dbReference>
<dbReference type="InterPro" id="IPR013785">
    <property type="entry name" value="Aldolase_TIM"/>
</dbReference>
<evidence type="ECO:0000256" key="6">
    <source>
        <dbReference type="ARBA" id="ARBA00023295"/>
    </source>
</evidence>